<protein>
    <submittedName>
        <fullName evidence="2">Glycosyltransferase family 2 protein</fullName>
    </submittedName>
</protein>
<dbReference type="Proteomes" id="UP001319180">
    <property type="component" value="Unassembled WGS sequence"/>
</dbReference>
<dbReference type="CDD" id="cd00761">
    <property type="entry name" value="Glyco_tranf_GTA_type"/>
    <property type="match status" value="1"/>
</dbReference>
<dbReference type="InterPro" id="IPR001173">
    <property type="entry name" value="Glyco_trans_2-like"/>
</dbReference>
<dbReference type="SUPFAM" id="SSF53448">
    <property type="entry name" value="Nucleotide-diphospho-sugar transferases"/>
    <property type="match status" value="1"/>
</dbReference>
<dbReference type="EMBL" id="JAHESC010000025">
    <property type="protein sequence ID" value="MBT1688335.1"/>
    <property type="molecule type" value="Genomic_DNA"/>
</dbReference>
<dbReference type="PANTHER" id="PTHR43685:SF11">
    <property type="entry name" value="GLYCOSYLTRANSFERASE TAGX-RELATED"/>
    <property type="match status" value="1"/>
</dbReference>
<dbReference type="RefSeq" id="WP_254091563.1">
    <property type="nucleotide sequence ID" value="NZ_JAHESC010000025.1"/>
</dbReference>
<dbReference type="AlphaFoldDB" id="A0AAP2DCQ3"/>
<keyword evidence="3" id="KW-1185">Reference proteome</keyword>
<evidence type="ECO:0000313" key="3">
    <source>
        <dbReference type="Proteomes" id="UP001319180"/>
    </source>
</evidence>
<dbReference type="PANTHER" id="PTHR43685">
    <property type="entry name" value="GLYCOSYLTRANSFERASE"/>
    <property type="match status" value="1"/>
</dbReference>
<dbReference type="Gene3D" id="3.90.550.10">
    <property type="entry name" value="Spore Coat Polysaccharide Biosynthesis Protein SpsA, Chain A"/>
    <property type="match status" value="1"/>
</dbReference>
<organism evidence="2 3">
    <name type="scientific">Dawidia soli</name>
    <dbReference type="NCBI Taxonomy" id="2782352"/>
    <lineage>
        <taxon>Bacteria</taxon>
        <taxon>Pseudomonadati</taxon>
        <taxon>Bacteroidota</taxon>
        <taxon>Cytophagia</taxon>
        <taxon>Cytophagales</taxon>
        <taxon>Chryseotaleaceae</taxon>
        <taxon>Dawidia</taxon>
    </lineage>
</organism>
<evidence type="ECO:0000259" key="1">
    <source>
        <dbReference type="Pfam" id="PF00535"/>
    </source>
</evidence>
<dbReference type="InterPro" id="IPR050834">
    <property type="entry name" value="Glycosyltransf_2"/>
</dbReference>
<sequence>MAQQPFFSVVIPVYNKAAYLRTTVASVLAQTFHSFELVLIVDKSTDGSEEVATSLADPRITVYNRDTPGPGGYAARNLGVEKAKAEWIAFLDADDVWMPAFLQQVHDAIATHRDISLFCSGFLVGNEQKSRPHMYYRRFEAAGSHEFDLQRFLLHKPIHTSSVVIRRDLLLSSGGFPAGRFKRGGDSETWLRLMYTCKRGFWVCYLGARYDNRVVDSVINANKHYLANHPVRQLVQQLLPTVHDKVMRRALKRHSNSFMFPSLRALGRQHALSPRHFGALFYDRTLWRMSVAGMFLLSLAPRAAQRFFVNALKK</sequence>
<dbReference type="Pfam" id="PF00535">
    <property type="entry name" value="Glycos_transf_2"/>
    <property type="match status" value="1"/>
</dbReference>
<proteinExistence type="predicted"/>
<gene>
    <name evidence="2" type="ORF">KK078_17320</name>
</gene>
<feature type="domain" description="Glycosyltransferase 2-like" evidence="1">
    <location>
        <begin position="8"/>
        <end position="142"/>
    </location>
</feature>
<name>A0AAP2DCQ3_9BACT</name>
<reference evidence="2 3" key="1">
    <citation type="submission" date="2021-05" db="EMBL/GenBank/DDBJ databases">
        <title>A Polyphasic approach of four new species of the genus Ohtaekwangia: Ohtaekwangia histidinii sp. nov., Ohtaekwangia cretensis sp. nov., Ohtaekwangia indiensis sp. nov., Ohtaekwangia reichenbachii sp. nov. from diverse environment.</title>
        <authorList>
            <person name="Octaviana S."/>
        </authorList>
    </citation>
    <scope>NUCLEOTIDE SEQUENCE [LARGE SCALE GENOMIC DNA]</scope>
    <source>
        <strain evidence="2 3">PWU37</strain>
    </source>
</reference>
<dbReference type="InterPro" id="IPR029044">
    <property type="entry name" value="Nucleotide-diphossugar_trans"/>
</dbReference>
<comment type="caution">
    <text evidence="2">The sequence shown here is derived from an EMBL/GenBank/DDBJ whole genome shotgun (WGS) entry which is preliminary data.</text>
</comment>
<accession>A0AAP2DCQ3</accession>
<evidence type="ECO:0000313" key="2">
    <source>
        <dbReference type="EMBL" id="MBT1688335.1"/>
    </source>
</evidence>